<protein>
    <submittedName>
        <fullName evidence="2">Late blight resistance protein homolog R1A-3</fullName>
    </submittedName>
</protein>
<evidence type="ECO:0000313" key="2">
    <source>
        <dbReference type="RefSeq" id="XP_075086528.1"/>
    </source>
</evidence>
<keyword evidence="1" id="KW-1185">Reference proteome</keyword>
<evidence type="ECO:0000313" key="1">
    <source>
        <dbReference type="Proteomes" id="UP000790787"/>
    </source>
</evidence>
<reference evidence="2" key="2">
    <citation type="submission" date="2025-08" db="UniProtKB">
        <authorList>
            <consortium name="RefSeq"/>
        </authorList>
    </citation>
    <scope>IDENTIFICATION</scope>
    <source>
        <tissue evidence="2">Leaf</tissue>
    </source>
</reference>
<organism evidence="1 2">
    <name type="scientific">Nicotiana tabacum</name>
    <name type="common">Common tobacco</name>
    <dbReference type="NCBI Taxonomy" id="4097"/>
    <lineage>
        <taxon>Eukaryota</taxon>
        <taxon>Viridiplantae</taxon>
        <taxon>Streptophyta</taxon>
        <taxon>Embryophyta</taxon>
        <taxon>Tracheophyta</taxon>
        <taxon>Spermatophyta</taxon>
        <taxon>Magnoliopsida</taxon>
        <taxon>eudicotyledons</taxon>
        <taxon>Gunneridae</taxon>
        <taxon>Pentapetalae</taxon>
        <taxon>asterids</taxon>
        <taxon>lamiids</taxon>
        <taxon>Solanales</taxon>
        <taxon>Solanaceae</taxon>
        <taxon>Nicotianoideae</taxon>
        <taxon>Nicotianeae</taxon>
        <taxon>Nicotiana</taxon>
    </lineage>
</organism>
<name>A0AC58SNH9_TOBAC</name>
<reference evidence="1" key="1">
    <citation type="journal article" date="2014" name="Nat. Commun.">
        <title>The tobacco genome sequence and its comparison with those of tomato and potato.</title>
        <authorList>
            <person name="Sierro N."/>
            <person name="Battey J.N."/>
            <person name="Ouadi S."/>
            <person name="Bakaher N."/>
            <person name="Bovet L."/>
            <person name="Willig A."/>
            <person name="Goepfert S."/>
            <person name="Peitsch M.C."/>
            <person name="Ivanov N.V."/>
        </authorList>
    </citation>
    <scope>NUCLEOTIDE SEQUENCE [LARGE SCALE GENOMIC DNA]</scope>
</reference>
<gene>
    <name evidence="2" type="primary">LOC107760911</name>
</gene>
<proteinExistence type="predicted"/>
<dbReference type="RefSeq" id="XP_075086528.1">
    <property type="nucleotide sequence ID" value="XM_075230427.1"/>
</dbReference>
<accession>A0AC58SNH9</accession>
<sequence>MAHTDIYDMLDHLRRIKSGDDLNRVKIDQIVTLETELRFFTTFLKYHHVLSHDSLVKITKKAQLIVEMLQLVFHGNIDECKTNLNVERLLSHLLEFKEDNTSPRSNYELDNSYLSEYMDYLDKNLNDAPRYLVKSDPFLRKGIKILQKTDRFLKQVKIIQKKMRFLRYLYATEINSYVDHEKLEGLETRIQFMADNVEQLCLALWLNEDGDDTTHIEGMPPYLLTLVVIVELEMKKIFVCELKASKFSQSRTFKDKKFPKGFSHHLYNFLVCLRKQKFKNFHSNVSARNIDVAIEFLLVFLGDVPNHIINGKRLNEVLEKVVALVGDTVFVIQNLLASTTIKDRIRKINLGLIHILEEVENLKAKVEMYYISLEFTPSQFPTVGALSFLDSLLRKLNEMLKSEVGSNFMLKPHIVILEIELSSLTSIFRDVAKVHPEHEILKYIQRCTINLAYEAEVSIDSILAQYKAHWHLFFSLPTILKEIKHISADVSEIWSENIALKNSSAVEPFKHMPSQHSNLADDEEIVGFEDECERIIQYLIRGTNELDVIPIIGMGGQGKTTIARKVYNKDIIVSHFDGLAWCCISQTYNRIELLREIYNQFSESKLVDEDDELAHMLKKSLTGKRYLIVLDDMWDVKAWDDFRLSFPNDKNRSRIIVTTRLEEVGRQVKHHTDPYSLSFLPLDESCKLLQKRVFQNEGCPPELQDASLAVAERCKGLPIVIILVAGIIKNKKMEEAWWHEVKSAMFSYVGEFEEYSHATMHLSYDNLPDFLKPCLLYMGMFPEDTRIPVSKLISLWIAEGFVQNIESGRSMEEAAEGYLMDLISSNVVMVSRRRYNGKVKYCQVHDVVLHFCLKRSREEKFMLMLKGHPSQFQHLDWKENRLRFDITDELSEIALVGSKTHKPFHKHLRSLITTYGTYERIFLDWNPFPQISKFRLLKVLDLSCNRVDRLSSATLRPLIHLKYLAVYTFDFDFHPESHLHHLETIIVKGSGRVLWPAIFWKMQKLRHVECYASFDLENNKQWIFEESSKLENLKTLRKVEFPIDDADCMDVLLRRCPNLQELEINIYSNEWYSAEICTSIPKLETLTQLQLLDLCFSGRNITVSELHLPLNLKKLVLYGPSIVSTASLIARLPSLEYLELMDWRRESEEWCLGDITFDKLKLLKLVDLGIVRWNVSEASFPQLETLVLKGCHQLEEIPLDFADIQTLKQIKLIRCENLEASALKIKEEVENIQGNDLVNLIIIKVSRNSILCAVLSIDVHLMCEQYVQFRIGGNISGSCFVTITRYCFSFTLFLLFFNSMLHFS</sequence>
<dbReference type="Proteomes" id="UP000790787">
    <property type="component" value="Chromosome 14"/>
</dbReference>